<proteinExistence type="predicted"/>
<dbReference type="EMBL" id="CABWMC010000029">
    <property type="protein sequence ID" value="VXC62147.1"/>
    <property type="molecule type" value="Genomic_DNA"/>
</dbReference>
<accession>A0A654A5I6</accession>
<name>A0A654A5I6_BACMY</name>
<reference evidence="1 2" key="1">
    <citation type="submission" date="2019-10" db="EMBL/GenBank/DDBJ databases">
        <authorList>
            <person name="Karimi E."/>
        </authorList>
    </citation>
    <scope>NUCLEOTIDE SEQUENCE [LARGE SCALE GENOMIC DNA]</scope>
    <source>
        <strain evidence="1">Bacillus sp. 71</strain>
    </source>
</reference>
<dbReference type="Proteomes" id="UP000437562">
    <property type="component" value="Unassembled WGS sequence"/>
</dbReference>
<evidence type="ECO:0000313" key="2">
    <source>
        <dbReference type="Proteomes" id="UP000437562"/>
    </source>
</evidence>
<dbReference type="AlphaFoldDB" id="A0A654A5I6"/>
<organism evidence="1 2">
    <name type="scientific">Bacillus mycoides</name>
    <dbReference type="NCBI Taxonomy" id="1405"/>
    <lineage>
        <taxon>Bacteria</taxon>
        <taxon>Bacillati</taxon>
        <taxon>Bacillota</taxon>
        <taxon>Bacilli</taxon>
        <taxon>Bacillales</taxon>
        <taxon>Bacillaceae</taxon>
        <taxon>Bacillus</taxon>
        <taxon>Bacillus cereus group</taxon>
    </lineage>
</organism>
<gene>
    <name evidence="1" type="ORF">BACI71_40447</name>
</gene>
<protein>
    <submittedName>
        <fullName evidence="1">Uncharacterized protein</fullName>
    </submittedName>
</protein>
<evidence type="ECO:0000313" key="1">
    <source>
        <dbReference type="EMBL" id="VXC62147.1"/>
    </source>
</evidence>
<sequence length="38" mass="4468">MYASLPLTALRHSEYNIFHIAIHLSTEKDNHSWLSFSH</sequence>